<dbReference type="SUPFAM" id="SSF53901">
    <property type="entry name" value="Thiolase-like"/>
    <property type="match status" value="1"/>
</dbReference>
<feature type="domain" description="Beta-ketoacyl-[acyl-carrier-protein] synthase III C-terminal" evidence="10">
    <location>
        <begin position="223"/>
        <end position="312"/>
    </location>
</feature>
<evidence type="ECO:0000256" key="8">
    <source>
        <dbReference type="ARBA" id="ARBA00023315"/>
    </source>
</evidence>
<dbReference type="GO" id="GO:0006633">
    <property type="term" value="P:fatty acid biosynthetic process"/>
    <property type="evidence" value="ECO:0007669"/>
    <property type="project" value="UniProtKB-UniRule"/>
</dbReference>
<feature type="domain" description="Beta-ketoacyl-[acyl-carrier-protein] synthase III N-terminal" evidence="11">
    <location>
        <begin position="107"/>
        <end position="183"/>
    </location>
</feature>
<dbReference type="AlphaFoldDB" id="A0A9D2S5J8"/>
<evidence type="ECO:0000256" key="3">
    <source>
        <dbReference type="ARBA" id="ARBA00022516"/>
    </source>
</evidence>
<dbReference type="CDD" id="cd00830">
    <property type="entry name" value="KAS_III"/>
    <property type="match status" value="1"/>
</dbReference>
<dbReference type="Pfam" id="PF08545">
    <property type="entry name" value="ACP_syn_III"/>
    <property type="match status" value="1"/>
</dbReference>
<evidence type="ECO:0000256" key="1">
    <source>
        <dbReference type="ARBA" id="ARBA00008642"/>
    </source>
</evidence>
<comment type="subunit">
    <text evidence="9">Homodimer.</text>
</comment>
<dbReference type="InterPro" id="IPR004655">
    <property type="entry name" value="FabH"/>
</dbReference>
<comment type="subcellular location">
    <subcellularLocation>
        <location evidence="9">Cytoplasm</location>
    </subcellularLocation>
</comment>
<feature type="active site" evidence="9">
    <location>
        <position position="239"/>
    </location>
</feature>
<evidence type="ECO:0000313" key="12">
    <source>
        <dbReference type="EMBL" id="HJB57793.1"/>
    </source>
</evidence>
<keyword evidence="7 9" id="KW-0275">Fatty acid biosynthesis</keyword>
<keyword evidence="8 9" id="KW-0012">Acyltransferase</keyword>
<evidence type="ECO:0000259" key="10">
    <source>
        <dbReference type="Pfam" id="PF08541"/>
    </source>
</evidence>
<comment type="catalytic activity">
    <reaction evidence="9">
        <text>malonyl-[ACP] + acetyl-CoA + H(+) = 3-oxobutanoyl-[ACP] + CO2 + CoA</text>
        <dbReference type="Rhea" id="RHEA:12080"/>
        <dbReference type="Rhea" id="RHEA-COMP:9623"/>
        <dbReference type="Rhea" id="RHEA-COMP:9625"/>
        <dbReference type="ChEBI" id="CHEBI:15378"/>
        <dbReference type="ChEBI" id="CHEBI:16526"/>
        <dbReference type="ChEBI" id="CHEBI:57287"/>
        <dbReference type="ChEBI" id="CHEBI:57288"/>
        <dbReference type="ChEBI" id="CHEBI:78449"/>
        <dbReference type="ChEBI" id="CHEBI:78450"/>
        <dbReference type="EC" id="2.3.1.180"/>
    </reaction>
</comment>
<feature type="active site" evidence="9">
    <location>
        <position position="269"/>
    </location>
</feature>
<comment type="domain">
    <text evidence="9">The last Arg residue of the ACP-binding site is essential for the weak association between ACP/AcpP and FabH.</text>
</comment>
<evidence type="ECO:0000256" key="5">
    <source>
        <dbReference type="ARBA" id="ARBA00022832"/>
    </source>
</evidence>
<evidence type="ECO:0000256" key="9">
    <source>
        <dbReference type="HAMAP-Rule" id="MF_01815"/>
    </source>
</evidence>
<accession>A0A9D2S5J8</accession>
<dbReference type="InterPro" id="IPR013747">
    <property type="entry name" value="ACP_syn_III_C"/>
</dbReference>
<feature type="region of interest" description="ACP-binding" evidence="9">
    <location>
        <begin position="240"/>
        <end position="244"/>
    </location>
</feature>
<keyword evidence="5 9" id="KW-0276">Fatty acid metabolism</keyword>
<dbReference type="EC" id="2.3.1.180" evidence="9"/>
<proteinExistence type="inferred from homology"/>
<dbReference type="Gene3D" id="3.40.47.10">
    <property type="match status" value="1"/>
</dbReference>
<dbReference type="Pfam" id="PF08541">
    <property type="entry name" value="ACP_syn_III_C"/>
    <property type="match status" value="1"/>
</dbReference>
<dbReference type="GO" id="GO:0033818">
    <property type="term" value="F:beta-ketoacyl-acyl-carrier-protein synthase III activity"/>
    <property type="evidence" value="ECO:0007669"/>
    <property type="project" value="UniProtKB-UniRule"/>
</dbReference>
<dbReference type="NCBIfam" id="NF006829">
    <property type="entry name" value="PRK09352.1"/>
    <property type="match status" value="1"/>
</dbReference>
<gene>
    <name evidence="9" type="primary">fabH</name>
    <name evidence="12" type="ORF">H9714_09605</name>
</gene>
<dbReference type="GO" id="GO:0004315">
    <property type="term" value="F:3-oxoacyl-[acyl-carrier-protein] synthase activity"/>
    <property type="evidence" value="ECO:0007669"/>
    <property type="project" value="InterPro"/>
</dbReference>
<keyword evidence="4 9" id="KW-0808">Transferase</keyword>
<organism evidence="12 13">
    <name type="scientific">Candidatus Flavonifractor intestinipullorum</name>
    <dbReference type="NCBI Taxonomy" id="2838587"/>
    <lineage>
        <taxon>Bacteria</taxon>
        <taxon>Bacillati</taxon>
        <taxon>Bacillota</taxon>
        <taxon>Clostridia</taxon>
        <taxon>Eubacteriales</taxon>
        <taxon>Oscillospiraceae</taxon>
        <taxon>Flavonifractor</taxon>
    </lineage>
</organism>
<dbReference type="Proteomes" id="UP000824208">
    <property type="component" value="Unassembled WGS sequence"/>
</dbReference>
<keyword evidence="2 9" id="KW-0963">Cytoplasm</keyword>
<dbReference type="InterPro" id="IPR013751">
    <property type="entry name" value="ACP_syn_III_N"/>
</dbReference>
<dbReference type="GO" id="GO:0044550">
    <property type="term" value="P:secondary metabolite biosynthetic process"/>
    <property type="evidence" value="ECO:0007669"/>
    <property type="project" value="TreeGrafter"/>
</dbReference>
<dbReference type="NCBIfam" id="TIGR00747">
    <property type="entry name" value="fabH"/>
    <property type="match status" value="1"/>
</dbReference>
<comment type="similarity">
    <text evidence="1 9">Belongs to the thiolase-like superfamily. FabH family.</text>
</comment>
<comment type="caution">
    <text evidence="12">The sequence shown here is derived from an EMBL/GenBank/DDBJ whole genome shotgun (WGS) entry which is preliminary data.</text>
</comment>
<keyword evidence="9" id="KW-0511">Multifunctional enzyme</keyword>
<comment type="pathway">
    <text evidence="9">Lipid metabolism; fatty acid biosynthesis.</text>
</comment>
<dbReference type="EMBL" id="DWYC01000087">
    <property type="protein sequence ID" value="HJB57793.1"/>
    <property type="molecule type" value="Genomic_DNA"/>
</dbReference>
<sequence length="312" mass="33511">MKGLKFISTGRAIPEKAVTNDDMSRIVDTSDEWIRTRTGIAQRHFCTRENAASLAVSAARQALERAGISPEEIGVCAAATVTPQYASPANACLIQAALGLAEDTPCFDLSAGCTGFLYGLEVMRGMLTISPKRYALLVGGEELSRVMDMTDRSTCVLFGDGAGAAVLALEENALWAATLGTRGNSDILSVDAVGKGPSYIHMDGQGVYRFAVEVIPHCAKELLNQTGLTLEQVDWIVPHQANRRIVETAAKRLHLGMDKFFLNIDRYGNTSAASIPIALDEMVQEGLLRKGQKVMAIAFGAGLTWGGALFEW</sequence>
<evidence type="ECO:0000256" key="6">
    <source>
        <dbReference type="ARBA" id="ARBA00023098"/>
    </source>
</evidence>
<keyword evidence="3 9" id="KW-0444">Lipid biosynthesis</keyword>
<reference evidence="12" key="2">
    <citation type="submission" date="2021-04" db="EMBL/GenBank/DDBJ databases">
        <authorList>
            <person name="Gilroy R."/>
        </authorList>
    </citation>
    <scope>NUCLEOTIDE SEQUENCE</scope>
    <source>
        <strain evidence="12">CHK189-11263</strain>
    </source>
</reference>
<name>A0A9D2S5J8_9FIRM</name>
<dbReference type="GO" id="GO:0005737">
    <property type="term" value="C:cytoplasm"/>
    <property type="evidence" value="ECO:0007669"/>
    <property type="project" value="UniProtKB-SubCell"/>
</dbReference>
<feature type="active site" evidence="9">
    <location>
        <position position="113"/>
    </location>
</feature>
<reference evidence="12" key="1">
    <citation type="journal article" date="2021" name="PeerJ">
        <title>Extensive microbial diversity within the chicken gut microbiome revealed by metagenomics and culture.</title>
        <authorList>
            <person name="Gilroy R."/>
            <person name="Ravi A."/>
            <person name="Getino M."/>
            <person name="Pursley I."/>
            <person name="Horton D.L."/>
            <person name="Alikhan N.F."/>
            <person name="Baker D."/>
            <person name="Gharbi K."/>
            <person name="Hall N."/>
            <person name="Watson M."/>
            <person name="Adriaenssens E.M."/>
            <person name="Foster-Nyarko E."/>
            <person name="Jarju S."/>
            <person name="Secka A."/>
            <person name="Antonio M."/>
            <person name="Oren A."/>
            <person name="Chaudhuri R.R."/>
            <person name="La Ragione R."/>
            <person name="Hildebrand F."/>
            <person name="Pallen M.J."/>
        </authorList>
    </citation>
    <scope>NUCLEOTIDE SEQUENCE</scope>
    <source>
        <strain evidence="12">CHK189-11263</strain>
    </source>
</reference>
<dbReference type="PANTHER" id="PTHR34069">
    <property type="entry name" value="3-OXOACYL-[ACYL-CARRIER-PROTEIN] SYNTHASE 3"/>
    <property type="match status" value="1"/>
</dbReference>
<evidence type="ECO:0000259" key="11">
    <source>
        <dbReference type="Pfam" id="PF08545"/>
    </source>
</evidence>
<keyword evidence="6 9" id="KW-0443">Lipid metabolism</keyword>
<evidence type="ECO:0000313" key="13">
    <source>
        <dbReference type="Proteomes" id="UP000824208"/>
    </source>
</evidence>
<evidence type="ECO:0000256" key="2">
    <source>
        <dbReference type="ARBA" id="ARBA00022490"/>
    </source>
</evidence>
<evidence type="ECO:0000256" key="7">
    <source>
        <dbReference type="ARBA" id="ARBA00023160"/>
    </source>
</evidence>
<dbReference type="PANTHER" id="PTHR34069:SF2">
    <property type="entry name" value="BETA-KETOACYL-[ACYL-CARRIER-PROTEIN] SYNTHASE III"/>
    <property type="match status" value="1"/>
</dbReference>
<dbReference type="HAMAP" id="MF_01815">
    <property type="entry name" value="FabH"/>
    <property type="match status" value="1"/>
</dbReference>
<evidence type="ECO:0000256" key="4">
    <source>
        <dbReference type="ARBA" id="ARBA00022679"/>
    </source>
</evidence>
<comment type="function">
    <text evidence="9">Catalyzes the condensation reaction of fatty acid synthesis by the addition to an acyl acceptor of two carbons from malonyl-ACP. Catalyzes the first condensation reaction which initiates fatty acid synthesis and may therefore play a role in governing the total rate of fatty acid production. Possesses both acetoacetyl-ACP synthase and acetyl transacylase activities. Its substrate specificity determines the biosynthesis of branched-chain and/or straight-chain of fatty acids.</text>
</comment>
<dbReference type="InterPro" id="IPR016039">
    <property type="entry name" value="Thiolase-like"/>
</dbReference>
<protein>
    <recommendedName>
        <fullName evidence="9">Beta-ketoacyl-[acyl-carrier-protein] synthase III</fullName>
        <shortName evidence="9">Beta-ketoacyl-ACP synthase III</shortName>
        <shortName evidence="9">KAS III</shortName>
        <ecNumber evidence="9">2.3.1.180</ecNumber>
    </recommendedName>
    <alternativeName>
        <fullName evidence="9">3-oxoacyl-[acyl-carrier-protein] synthase 3</fullName>
    </alternativeName>
    <alternativeName>
        <fullName evidence="9">3-oxoacyl-[acyl-carrier-protein] synthase III</fullName>
    </alternativeName>
</protein>